<protein>
    <submittedName>
        <fullName evidence="1">Uncharacterized protein</fullName>
    </submittedName>
</protein>
<evidence type="ECO:0000313" key="1">
    <source>
        <dbReference type="EMBL" id="KAI5425100.1"/>
    </source>
</evidence>
<gene>
    <name evidence="1" type="ORF">KIW84_031050</name>
</gene>
<organism evidence="1 2">
    <name type="scientific">Pisum sativum</name>
    <name type="common">Garden pea</name>
    <name type="synonym">Lathyrus oleraceus</name>
    <dbReference type="NCBI Taxonomy" id="3888"/>
    <lineage>
        <taxon>Eukaryota</taxon>
        <taxon>Viridiplantae</taxon>
        <taxon>Streptophyta</taxon>
        <taxon>Embryophyta</taxon>
        <taxon>Tracheophyta</taxon>
        <taxon>Spermatophyta</taxon>
        <taxon>Magnoliopsida</taxon>
        <taxon>eudicotyledons</taxon>
        <taxon>Gunneridae</taxon>
        <taxon>Pentapetalae</taxon>
        <taxon>rosids</taxon>
        <taxon>fabids</taxon>
        <taxon>Fabales</taxon>
        <taxon>Fabaceae</taxon>
        <taxon>Papilionoideae</taxon>
        <taxon>50 kb inversion clade</taxon>
        <taxon>NPAAA clade</taxon>
        <taxon>Hologalegina</taxon>
        <taxon>IRL clade</taxon>
        <taxon>Fabeae</taxon>
        <taxon>Lathyrus</taxon>
    </lineage>
</organism>
<dbReference type="AlphaFoldDB" id="A0A9D4XUB6"/>
<sequence length="96" mass="11415">MQEILIQQKCKEALKGEAMMSVSIRQADIDREDGQDQEYHYLVPQDNMLREFAREKTMEDISFKHFKDVLLYGNEDMITLEEIQLSLRTKELTNMK</sequence>
<proteinExistence type="predicted"/>
<name>A0A9D4XUB6_PEA</name>
<accession>A0A9D4XUB6</accession>
<dbReference type="Proteomes" id="UP001058974">
    <property type="component" value="Chromosome 3"/>
</dbReference>
<keyword evidence="2" id="KW-1185">Reference proteome</keyword>
<reference evidence="1 2" key="1">
    <citation type="journal article" date="2022" name="Nat. Genet.">
        <title>Improved pea reference genome and pan-genome highlight genomic features and evolutionary characteristics.</title>
        <authorList>
            <person name="Yang T."/>
            <person name="Liu R."/>
            <person name="Luo Y."/>
            <person name="Hu S."/>
            <person name="Wang D."/>
            <person name="Wang C."/>
            <person name="Pandey M.K."/>
            <person name="Ge S."/>
            <person name="Xu Q."/>
            <person name="Li N."/>
            <person name="Li G."/>
            <person name="Huang Y."/>
            <person name="Saxena R.K."/>
            <person name="Ji Y."/>
            <person name="Li M."/>
            <person name="Yan X."/>
            <person name="He Y."/>
            <person name="Liu Y."/>
            <person name="Wang X."/>
            <person name="Xiang C."/>
            <person name="Varshney R.K."/>
            <person name="Ding H."/>
            <person name="Gao S."/>
            <person name="Zong X."/>
        </authorList>
    </citation>
    <scope>NUCLEOTIDE SEQUENCE [LARGE SCALE GENOMIC DNA]</scope>
    <source>
        <strain evidence="1 2">cv. Zhongwan 6</strain>
    </source>
</reference>
<evidence type="ECO:0000313" key="2">
    <source>
        <dbReference type="Proteomes" id="UP001058974"/>
    </source>
</evidence>
<dbReference type="EMBL" id="JAMSHJ010000003">
    <property type="protein sequence ID" value="KAI5425100.1"/>
    <property type="molecule type" value="Genomic_DNA"/>
</dbReference>
<comment type="caution">
    <text evidence="1">The sequence shown here is derived from an EMBL/GenBank/DDBJ whole genome shotgun (WGS) entry which is preliminary data.</text>
</comment>
<dbReference type="Gramene" id="Psat03G0105000-T1">
    <property type="protein sequence ID" value="KAI5425100.1"/>
    <property type="gene ID" value="KIW84_031050"/>
</dbReference>